<organism evidence="1 2">
    <name type="scientific">Phlebiopsis gigantea (strain 11061_1 CR5-6)</name>
    <name type="common">White-rot fungus</name>
    <name type="synonym">Peniophora gigantea</name>
    <dbReference type="NCBI Taxonomy" id="745531"/>
    <lineage>
        <taxon>Eukaryota</taxon>
        <taxon>Fungi</taxon>
        <taxon>Dikarya</taxon>
        <taxon>Basidiomycota</taxon>
        <taxon>Agaricomycotina</taxon>
        <taxon>Agaricomycetes</taxon>
        <taxon>Polyporales</taxon>
        <taxon>Phanerochaetaceae</taxon>
        <taxon>Phlebiopsis</taxon>
    </lineage>
</organism>
<keyword evidence="2" id="KW-1185">Reference proteome</keyword>
<evidence type="ECO:0008006" key="3">
    <source>
        <dbReference type="Google" id="ProtNLM"/>
    </source>
</evidence>
<dbReference type="EMBL" id="KN840764">
    <property type="protein sequence ID" value="KIP01588.1"/>
    <property type="molecule type" value="Genomic_DNA"/>
</dbReference>
<sequence length="408" mass="46206">MFPIEICEFIIAYIAEDPGPWNFVWPTAQTVQNLRTLQACSLTCRDWAVITRRYLFRSLGVRCGRASDRNLDALYTRVTEKQPPRSPVSWLTVEAGPDTDPGLHAFPLRTPQYVPSLEYLRLRSGVLYPPPGRVFEVAMKQFTSVVSLTLSHMTFHSVHDVRRMICALSRLEALIIFKINWRKTNSEIVLRPAYPPAPKTIRLHFLFVGGDASWQNDVRSVYLVEWLGRTGICATVQTLSVLHLMACSKSMIAAMRTVIETARDLVRNLILGWAPDLDFDIAARDTPLPRLQHPTTRLAPGRNDAHLPQARILVPPVAHMRPAVQRTPPRPRRDPPWAKLTKVEVQHHGVQEASAAPFAWGDVPTWLPHGAAEAERLHAELRTHMPQTHARGLLRYSRNAKPDRFAPV</sequence>
<dbReference type="STRING" id="745531.A0A0C3PA07"/>
<dbReference type="AlphaFoldDB" id="A0A0C3PA07"/>
<dbReference type="OrthoDB" id="2757315at2759"/>
<reference evidence="1 2" key="1">
    <citation type="journal article" date="2014" name="PLoS Genet.">
        <title>Analysis of the Phlebiopsis gigantea genome, transcriptome and secretome provides insight into its pioneer colonization strategies of wood.</title>
        <authorList>
            <person name="Hori C."/>
            <person name="Ishida T."/>
            <person name="Igarashi K."/>
            <person name="Samejima M."/>
            <person name="Suzuki H."/>
            <person name="Master E."/>
            <person name="Ferreira P."/>
            <person name="Ruiz-Duenas F.J."/>
            <person name="Held B."/>
            <person name="Canessa P."/>
            <person name="Larrondo L.F."/>
            <person name="Schmoll M."/>
            <person name="Druzhinina I.S."/>
            <person name="Kubicek C.P."/>
            <person name="Gaskell J.A."/>
            <person name="Kersten P."/>
            <person name="St John F."/>
            <person name="Glasner J."/>
            <person name="Sabat G."/>
            <person name="Splinter BonDurant S."/>
            <person name="Syed K."/>
            <person name="Yadav J."/>
            <person name="Mgbeahuruike A.C."/>
            <person name="Kovalchuk A."/>
            <person name="Asiegbu F.O."/>
            <person name="Lackner G."/>
            <person name="Hoffmeister D."/>
            <person name="Rencoret J."/>
            <person name="Gutierrez A."/>
            <person name="Sun H."/>
            <person name="Lindquist E."/>
            <person name="Barry K."/>
            <person name="Riley R."/>
            <person name="Grigoriev I.V."/>
            <person name="Henrissat B."/>
            <person name="Kues U."/>
            <person name="Berka R.M."/>
            <person name="Martinez A.T."/>
            <person name="Covert S.F."/>
            <person name="Blanchette R.A."/>
            <person name="Cullen D."/>
        </authorList>
    </citation>
    <scope>NUCLEOTIDE SEQUENCE [LARGE SCALE GENOMIC DNA]</scope>
    <source>
        <strain evidence="1 2">11061_1 CR5-6</strain>
    </source>
</reference>
<accession>A0A0C3PA07</accession>
<gene>
    <name evidence="1" type="ORF">PHLGIDRAFT_123228</name>
</gene>
<dbReference type="HOGENOM" id="CLU_674574_0_0_1"/>
<proteinExistence type="predicted"/>
<evidence type="ECO:0000313" key="1">
    <source>
        <dbReference type="EMBL" id="KIP01588.1"/>
    </source>
</evidence>
<dbReference type="Proteomes" id="UP000053257">
    <property type="component" value="Unassembled WGS sequence"/>
</dbReference>
<protein>
    <recommendedName>
        <fullName evidence="3">F-box domain-containing protein</fullName>
    </recommendedName>
</protein>
<name>A0A0C3PA07_PHLG1</name>
<evidence type="ECO:0000313" key="2">
    <source>
        <dbReference type="Proteomes" id="UP000053257"/>
    </source>
</evidence>